<proteinExistence type="predicted"/>
<dbReference type="Proteomes" id="UP000784294">
    <property type="component" value="Unassembled WGS sequence"/>
</dbReference>
<name>A0A448WG53_9PLAT</name>
<sequence>MCYARTACTINPTSIMETKVQHVLPRQSMHRGMEKSISSEARVHSEACIHLYISVHSFWLDTNLIVTNSASGRRLWKFGSGRGLPSAVLDDDGLDLTGAEQTLETQFSGRGVPTAISEGLFEEKENIFMDFMLRVAENTTRETAAAVMPGYEWEQSISDLSVEGDQKGAPLGLQLFQSSLLHDKSVEKRNLSEAVFGNGSGHKLDEGDRHPRHSEDYFYVSKEIEPTSDKRRYPGKNVTQSVEMANKRRLAGQVTKPCQNGANKSGKLIDLAESV</sequence>
<comment type="caution">
    <text evidence="2">The sequence shown here is derived from an EMBL/GenBank/DDBJ whole genome shotgun (WGS) entry which is preliminary data.</text>
</comment>
<gene>
    <name evidence="2" type="ORF">PXEA_LOCUS4407</name>
</gene>
<keyword evidence="3" id="KW-1185">Reference proteome</keyword>
<accession>A0A448WG53</accession>
<organism evidence="2 3">
    <name type="scientific">Protopolystoma xenopodis</name>
    <dbReference type="NCBI Taxonomy" id="117903"/>
    <lineage>
        <taxon>Eukaryota</taxon>
        <taxon>Metazoa</taxon>
        <taxon>Spiralia</taxon>
        <taxon>Lophotrochozoa</taxon>
        <taxon>Platyhelminthes</taxon>
        <taxon>Monogenea</taxon>
        <taxon>Polyopisthocotylea</taxon>
        <taxon>Polystomatidea</taxon>
        <taxon>Polystomatidae</taxon>
        <taxon>Protopolystoma</taxon>
    </lineage>
</organism>
<feature type="region of interest" description="Disordered" evidence="1">
    <location>
        <begin position="246"/>
        <end position="275"/>
    </location>
</feature>
<evidence type="ECO:0000313" key="3">
    <source>
        <dbReference type="Proteomes" id="UP000784294"/>
    </source>
</evidence>
<evidence type="ECO:0000313" key="2">
    <source>
        <dbReference type="EMBL" id="VEL10967.1"/>
    </source>
</evidence>
<dbReference type="EMBL" id="CAAALY010010448">
    <property type="protein sequence ID" value="VEL10967.1"/>
    <property type="molecule type" value="Genomic_DNA"/>
</dbReference>
<protein>
    <submittedName>
        <fullName evidence="2">Uncharacterized protein</fullName>
    </submittedName>
</protein>
<reference evidence="2" key="1">
    <citation type="submission" date="2018-11" db="EMBL/GenBank/DDBJ databases">
        <authorList>
            <consortium name="Pathogen Informatics"/>
        </authorList>
    </citation>
    <scope>NUCLEOTIDE SEQUENCE</scope>
</reference>
<evidence type="ECO:0000256" key="1">
    <source>
        <dbReference type="SAM" id="MobiDB-lite"/>
    </source>
</evidence>
<dbReference type="AlphaFoldDB" id="A0A448WG53"/>